<gene>
    <name evidence="2" type="ORF">BN869_000007711_1</name>
</gene>
<reference evidence="2" key="1">
    <citation type="submission" date="2015-01" db="EMBL/GenBank/DDBJ databases">
        <authorList>
            <person name="Durling Mikael"/>
        </authorList>
    </citation>
    <scope>NUCLEOTIDE SEQUENCE</scope>
</reference>
<feature type="chain" id="PRO_5002118141" description="Lysine-specific metallo-endopeptidase domain-containing protein" evidence="1">
    <location>
        <begin position="25"/>
        <end position="306"/>
    </location>
</feature>
<dbReference type="EMBL" id="CDPU01000024">
    <property type="protein sequence ID" value="CEO51653.1"/>
    <property type="molecule type" value="Genomic_DNA"/>
</dbReference>
<proteinExistence type="predicted"/>
<sequence length="306" mass="34239">MLLYTMRSLITSSSLFFLGIAAQASHTIDNPLPVITPQFNSPSTVWNDLSDALPVVPSRIEPFESGYSFASCGAGTGDGVEEYDAYNIFYDDCPEPWQVCLHKDNGISLDSVAEMFGKVPVGFRQYVRDLTVGNNSVAFWKNTSLVMSPNFWRIYVIIHESTHAVDLLSTADLVAIDAGTYSYSQKWRDAYYSDKSVPTTGSNYLWEESFAEMGPRAFYDWYVEGGLANFQPNWNEFENQLSTFKSLVGHRAQLGGNCEFRVANEPAVPTSSTSRRRRGPAPDISFKSDIRVIRVPDNLPTFEYTG</sequence>
<feature type="signal peptide" evidence="1">
    <location>
        <begin position="1"/>
        <end position="24"/>
    </location>
</feature>
<evidence type="ECO:0008006" key="3">
    <source>
        <dbReference type="Google" id="ProtNLM"/>
    </source>
</evidence>
<evidence type="ECO:0000256" key="1">
    <source>
        <dbReference type="SAM" id="SignalP"/>
    </source>
</evidence>
<keyword evidence="1" id="KW-0732">Signal</keyword>
<name>A0A0B7K2M4_BIOOC</name>
<dbReference type="AlphaFoldDB" id="A0A0B7K2M4"/>
<evidence type="ECO:0000313" key="2">
    <source>
        <dbReference type="EMBL" id="CEO51653.1"/>
    </source>
</evidence>
<protein>
    <recommendedName>
        <fullName evidence="3">Lysine-specific metallo-endopeptidase domain-containing protein</fullName>
    </recommendedName>
</protein>
<organism evidence="2">
    <name type="scientific">Bionectria ochroleuca</name>
    <name type="common">Gliocladium roseum</name>
    <dbReference type="NCBI Taxonomy" id="29856"/>
    <lineage>
        <taxon>Eukaryota</taxon>
        <taxon>Fungi</taxon>
        <taxon>Dikarya</taxon>
        <taxon>Ascomycota</taxon>
        <taxon>Pezizomycotina</taxon>
        <taxon>Sordariomycetes</taxon>
        <taxon>Hypocreomycetidae</taxon>
        <taxon>Hypocreales</taxon>
        <taxon>Bionectriaceae</taxon>
        <taxon>Clonostachys</taxon>
    </lineage>
</organism>
<accession>A0A0B7K2M4</accession>